<evidence type="ECO:0000256" key="1">
    <source>
        <dbReference type="SAM" id="Phobius"/>
    </source>
</evidence>
<name>A0AAW6T3R9_9MICO</name>
<keyword evidence="1" id="KW-0812">Transmembrane</keyword>
<dbReference type="Proteomes" id="UP001321506">
    <property type="component" value="Unassembled WGS sequence"/>
</dbReference>
<dbReference type="EMBL" id="JASATX010000002">
    <property type="protein sequence ID" value="MDI2098466.1"/>
    <property type="molecule type" value="Genomic_DNA"/>
</dbReference>
<keyword evidence="1" id="KW-0472">Membrane</keyword>
<gene>
    <name evidence="2" type="ORF">QF206_05750</name>
</gene>
<protein>
    <recommendedName>
        <fullName evidence="4">DUF2975 domain-containing protein</fullName>
    </recommendedName>
</protein>
<dbReference type="AlphaFoldDB" id="A0AAW6T3R9"/>
<dbReference type="RefSeq" id="WP_281488256.1">
    <property type="nucleotide sequence ID" value="NZ_JASATX010000002.1"/>
</dbReference>
<keyword evidence="3" id="KW-1185">Reference proteome</keyword>
<evidence type="ECO:0000313" key="2">
    <source>
        <dbReference type="EMBL" id="MDI2098466.1"/>
    </source>
</evidence>
<comment type="caution">
    <text evidence="2">The sequence shown here is derived from an EMBL/GenBank/DDBJ whole genome shotgun (WGS) entry which is preliminary data.</text>
</comment>
<organism evidence="2 3">
    <name type="scientific">Ruicaihuangia caeni</name>
    <dbReference type="NCBI Taxonomy" id="3042517"/>
    <lineage>
        <taxon>Bacteria</taxon>
        <taxon>Bacillati</taxon>
        <taxon>Actinomycetota</taxon>
        <taxon>Actinomycetes</taxon>
        <taxon>Micrococcales</taxon>
        <taxon>Microbacteriaceae</taxon>
        <taxon>Ruicaihuangia</taxon>
    </lineage>
</organism>
<accession>A0AAW6T3R9</accession>
<feature type="transmembrane region" description="Helical" evidence="1">
    <location>
        <begin position="99"/>
        <end position="128"/>
    </location>
</feature>
<reference evidence="2 3" key="1">
    <citation type="submission" date="2023-04" db="EMBL/GenBank/DDBJ databases">
        <title>Klugiella caeni sp. nov. isolated from the sludge of biochemical tank.</title>
        <authorList>
            <person name="Geng K."/>
        </authorList>
    </citation>
    <scope>NUCLEOTIDE SEQUENCE [LARGE SCALE GENOMIC DNA]</scope>
    <source>
        <strain evidence="2 3">YN-L-19</strain>
    </source>
</reference>
<keyword evidence="1" id="KW-1133">Transmembrane helix</keyword>
<evidence type="ECO:0000313" key="3">
    <source>
        <dbReference type="Proteomes" id="UP001321506"/>
    </source>
</evidence>
<feature type="transmembrane region" description="Helical" evidence="1">
    <location>
        <begin position="187"/>
        <end position="207"/>
    </location>
</feature>
<proteinExistence type="predicted"/>
<feature type="transmembrane region" description="Helical" evidence="1">
    <location>
        <begin position="140"/>
        <end position="167"/>
    </location>
</feature>
<evidence type="ECO:0008006" key="4">
    <source>
        <dbReference type="Google" id="ProtNLM"/>
    </source>
</evidence>
<feature type="transmembrane region" description="Helical" evidence="1">
    <location>
        <begin position="25"/>
        <end position="53"/>
    </location>
</feature>
<sequence length="217" mass="21925">MASRPPQRTTRLSSARSGLRGSERFSLWLLAAVAATIGALSIVGAATSIVGLFDARGASVPLFTDAPVPDDAATGSATIVSGAFTEAQVVIAGLEPWSLVLLAGGIAVGALIFAALAALFVALCVAVLRGKPFGRSMTWIVATVSVTLIVGGLTSFALTGIGQFWIVDQLNASPGDTIFPTATAGDLTPVFIGIGLAAIGAAFEIGARLQRDTEGLV</sequence>